<sequence length="78" mass="8855">MRLSCHKYLLLLAILCSAHFSSLSHILGAMASPCGQSATADGVVPLTVRWHQPRPISYCANIRRYSTEPIYLHFWQLR</sequence>
<accession>A0A0E9W8L9</accession>
<evidence type="ECO:0000256" key="1">
    <source>
        <dbReference type="SAM" id="SignalP"/>
    </source>
</evidence>
<protein>
    <recommendedName>
        <fullName evidence="3">Secreted protein</fullName>
    </recommendedName>
</protein>
<name>A0A0E9W8L9_ANGAN</name>
<keyword evidence="1" id="KW-0732">Signal</keyword>
<reference evidence="2" key="2">
    <citation type="journal article" date="2015" name="Fish Shellfish Immunol.">
        <title>Early steps in the European eel (Anguilla anguilla)-Vibrio vulnificus interaction in the gills: Role of the RtxA13 toxin.</title>
        <authorList>
            <person name="Callol A."/>
            <person name="Pajuelo D."/>
            <person name="Ebbesson L."/>
            <person name="Teles M."/>
            <person name="MacKenzie S."/>
            <person name="Amaro C."/>
        </authorList>
    </citation>
    <scope>NUCLEOTIDE SEQUENCE</scope>
</reference>
<evidence type="ECO:0000313" key="2">
    <source>
        <dbReference type="EMBL" id="JAH85910.1"/>
    </source>
</evidence>
<dbReference type="AlphaFoldDB" id="A0A0E9W8L9"/>
<organism evidence="2">
    <name type="scientific">Anguilla anguilla</name>
    <name type="common">European freshwater eel</name>
    <name type="synonym">Muraena anguilla</name>
    <dbReference type="NCBI Taxonomy" id="7936"/>
    <lineage>
        <taxon>Eukaryota</taxon>
        <taxon>Metazoa</taxon>
        <taxon>Chordata</taxon>
        <taxon>Craniata</taxon>
        <taxon>Vertebrata</taxon>
        <taxon>Euteleostomi</taxon>
        <taxon>Actinopterygii</taxon>
        <taxon>Neopterygii</taxon>
        <taxon>Teleostei</taxon>
        <taxon>Anguilliformes</taxon>
        <taxon>Anguillidae</taxon>
        <taxon>Anguilla</taxon>
    </lineage>
</organism>
<evidence type="ECO:0008006" key="3">
    <source>
        <dbReference type="Google" id="ProtNLM"/>
    </source>
</evidence>
<proteinExistence type="predicted"/>
<feature type="chain" id="PRO_5002434146" description="Secreted protein" evidence="1">
    <location>
        <begin position="25"/>
        <end position="78"/>
    </location>
</feature>
<feature type="signal peptide" evidence="1">
    <location>
        <begin position="1"/>
        <end position="24"/>
    </location>
</feature>
<reference evidence="2" key="1">
    <citation type="submission" date="2014-11" db="EMBL/GenBank/DDBJ databases">
        <authorList>
            <person name="Amaro Gonzalez C."/>
        </authorList>
    </citation>
    <scope>NUCLEOTIDE SEQUENCE</scope>
</reference>
<dbReference type="EMBL" id="GBXM01022667">
    <property type="protein sequence ID" value="JAH85910.1"/>
    <property type="molecule type" value="Transcribed_RNA"/>
</dbReference>